<keyword evidence="3 6" id="KW-1133">Transmembrane helix</keyword>
<protein>
    <submittedName>
        <fullName evidence="8">ABC-2 type transport system permease protein</fullName>
    </submittedName>
</protein>
<evidence type="ECO:0000256" key="3">
    <source>
        <dbReference type="ARBA" id="ARBA00022989"/>
    </source>
</evidence>
<evidence type="ECO:0000256" key="6">
    <source>
        <dbReference type="SAM" id="Phobius"/>
    </source>
</evidence>
<dbReference type="RefSeq" id="WP_274991902.1">
    <property type="nucleotide sequence ID" value="NZ_JAJQQP010000001.1"/>
</dbReference>
<sequence>MSATDRTRTQPFLALSWLHLKYQFLETVRIPIAVLGNMLFPSLTMFFFVVPQTGVANNPLFATTAVAGLSLFAVCSASLFTYGLGVAEDRQLPFYPFLRSLPAGPGPQMVARVLNGGIFSLFGLLPLIIIGWLFTSATVTLGQLLAGIGTILAVSVPFVLLGMTIGYSLSAKAALPVVQIVLFPMAFAGGLFLPPQMFPGWLDAISQATPTRAGRDLLVQATTGAEAYALALPVLAGWTLLFVVLATVAYRNDEGRRFR</sequence>
<evidence type="ECO:0000256" key="1">
    <source>
        <dbReference type="ARBA" id="ARBA00004141"/>
    </source>
</evidence>
<feature type="transmembrane region" description="Helical" evidence="6">
    <location>
        <begin position="61"/>
        <end position="84"/>
    </location>
</feature>
<feature type="transmembrane region" description="Helical" evidence="6">
    <location>
        <begin position="140"/>
        <end position="161"/>
    </location>
</feature>
<evidence type="ECO:0000256" key="4">
    <source>
        <dbReference type="ARBA" id="ARBA00023136"/>
    </source>
</evidence>
<comment type="subcellular location">
    <subcellularLocation>
        <location evidence="1">Membrane</location>
        <topology evidence="1">Multi-pass membrane protein</topology>
    </subcellularLocation>
</comment>
<evidence type="ECO:0000256" key="2">
    <source>
        <dbReference type="ARBA" id="ARBA00022692"/>
    </source>
</evidence>
<proteinExistence type="predicted"/>
<feature type="transmembrane region" description="Helical" evidence="6">
    <location>
        <begin position="30"/>
        <end position="49"/>
    </location>
</feature>
<dbReference type="Pfam" id="PF01061">
    <property type="entry name" value="ABC2_membrane"/>
    <property type="match status" value="1"/>
</dbReference>
<evidence type="ECO:0000313" key="8">
    <source>
        <dbReference type="EMBL" id="MDR7383106.1"/>
    </source>
</evidence>
<keyword evidence="2 6" id="KW-0812">Transmembrane</keyword>
<organism evidence="8 9">
    <name type="scientific">Promicromonospora iranensis</name>
    <dbReference type="NCBI Taxonomy" id="1105144"/>
    <lineage>
        <taxon>Bacteria</taxon>
        <taxon>Bacillati</taxon>
        <taxon>Actinomycetota</taxon>
        <taxon>Actinomycetes</taxon>
        <taxon>Micrococcales</taxon>
        <taxon>Promicromonosporaceae</taxon>
        <taxon>Promicromonospora</taxon>
    </lineage>
</organism>
<dbReference type="PANTHER" id="PTHR43229:SF2">
    <property type="entry name" value="NODULATION PROTEIN J"/>
    <property type="match status" value="1"/>
</dbReference>
<keyword evidence="4 6" id="KW-0472">Membrane</keyword>
<feature type="transmembrane region" description="Helical" evidence="6">
    <location>
        <begin position="227"/>
        <end position="250"/>
    </location>
</feature>
<feature type="domain" description="ABC-2 type transporter transmembrane" evidence="7">
    <location>
        <begin position="18"/>
        <end position="219"/>
    </location>
</feature>
<feature type="transmembrane region" description="Helical" evidence="6">
    <location>
        <begin position="173"/>
        <end position="193"/>
    </location>
</feature>
<dbReference type="PANTHER" id="PTHR43229">
    <property type="entry name" value="NODULATION PROTEIN J"/>
    <property type="match status" value="1"/>
</dbReference>
<evidence type="ECO:0000256" key="5">
    <source>
        <dbReference type="ARBA" id="ARBA00023251"/>
    </source>
</evidence>
<gene>
    <name evidence="8" type="ORF">J2S48_002621</name>
</gene>
<keyword evidence="9" id="KW-1185">Reference proteome</keyword>
<dbReference type="EMBL" id="JAVDYE010000001">
    <property type="protein sequence ID" value="MDR7383106.1"/>
    <property type="molecule type" value="Genomic_DNA"/>
</dbReference>
<feature type="transmembrane region" description="Helical" evidence="6">
    <location>
        <begin position="113"/>
        <end position="134"/>
    </location>
</feature>
<accession>A0ABU2CP39</accession>
<reference evidence="8 9" key="1">
    <citation type="submission" date="2023-07" db="EMBL/GenBank/DDBJ databases">
        <title>Sequencing the genomes of 1000 actinobacteria strains.</title>
        <authorList>
            <person name="Klenk H.-P."/>
        </authorList>
    </citation>
    <scope>NUCLEOTIDE SEQUENCE [LARGE SCALE GENOMIC DNA]</scope>
    <source>
        <strain evidence="8 9">DSM 45554</strain>
    </source>
</reference>
<dbReference type="Proteomes" id="UP001183585">
    <property type="component" value="Unassembled WGS sequence"/>
</dbReference>
<comment type="caution">
    <text evidence="8">The sequence shown here is derived from an EMBL/GenBank/DDBJ whole genome shotgun (WGS) entry which is preliminary data.</text>
</comment>
<evidence type="ECO:0000313" key="9">
    <source>
        <dbReference type="Proteomes" id="UP001183585"/>
    </source>
</evidence>
<dbReference type="InterPro" id="IPR000412">
    <property type="entry name" value="ABC_2_transport"/>
</dbReference>
<keyword evidence="5" id="KW-0046">Antibiotic resistance</keyword>
<dbReference type="InterPro" id="IPR051784">
    <property type="entry name" value="Nod_factor_ABC_transporter"/>
</dbReference>
<evidence type="ECO:0000259" key="7">
    <source>
        <dbReference type="Pfam" id="PF01061"/>
    </source>
</evidence>
<name>A0ABU2CP39_9MICO</name>
<dbReference type="InterPro" id="IPR013525">
    <property type="entry name" value="ABC2_TM"/>
</dbReference>
<dbReference type="PIRSF" id="PIRSF006648">
    <property type="entry name" value="DrrB"/>
    <property type="match status" value="1"/>
</dbReference>